<organism evidence="2 3">
    <name type="scientific">Streptomyces palmae</name>
    <dbReference type="NCBI Taxonomy" id="1701085"/>
    <lineage>
        <taxon>Bacteria</taxon>
        <taxon>Bacillati</taxon>
        <taxon>Actinomycetota</taxon>
        <taxon>Actinomycetes</taxon>
        <taxon>Kitasatosporales</taxon>
        <taxon>Streptomycetaceae</taxon>
        <taxon>Streptomyces</taxon>
    </lineage>
</organism>
<dbReference type="InterPro" id="IPR052523">
    <property type="entry name" value="Trichothecene_AcTrans"/>
</dbReference>
<evidence type="ECO:0000313" key="3">
    <source>
        <dbReference type="Proteomes" id="UP000297948"/>
    </source>
</evidence>
<dbReference type="InterPro" id="IPR000182">
    <property type="entry name" value="GNAT_dom"/>
</dbReference>
<dbReference type="EMBL" id="SRID01000082">
    <property type="protein sequence ID" value="TGB11816.1"/>
    <property type="molecule type" value="Genomic_DNA"/>
</dbReference>
<evidence type="ECO:0000313" key="2">
    <source>
        <dbReference type="EMBL" id="TGB11816.1"/>
    </source>
</evidence>
<proteinExistence type="predicted"/>
<dbReference type="AlphaFoldDB" id="A0A4Z0H842"/>
<accession>A0A4Z0H842</accession>
<reference evidence="2 3" key="1">
    <citation type="submission" date="2019-03" db="EMBL/GenBank/DDBJ databases">
        <authorList>
            <person name="Gonzalez-Pimentel J.L."/>
        </authorList>
    </citation>
    <scope>NUCLEOTIDE SEQUENCE [LARGE SCALE GENOMIC DNA]</scope>
    <source>
        <strain evidence="2 3">JCM 31289</strain>
    </source>
</reference>
<dbReference type="GO" id="GO:0016747">
    <property type="term" value="F:acyltransferase activity, transferring groups other than amino-acyl groups"/>
    <property type="evidence" value="ECO:0007669"/>
    <property type="project" value="InterPro"/>
</dbReference>
<dbReference type="Proteomes" id="UP000297948">
    <property type="component" value="Unassembled WGS sequence"/>
</dbReference>
<dbReference type="PANTHER" id="PTHR42791:SF1">
    <property type="entry name" value="N-ACETYLTRANSFERASE DOMAIN-CONTAINING PROTEIN"/>
    <property type="match status" value="1"/>
</dbReference>
<dbReference type="InterPro" id="IPR016181">
    <property type="entry name" value="Acyl_CoA_acyltransferase"/>
</dbReference>
<name>A0A4Z0H842_9ACTN</name>
<dbReference type="PANTHER" id="PTHR42791">
    <property type="entry name" value="GNAT FAMILY ACETYLTRANSFERASE"/>
    <property type="match status" value="1"/>
</dbReference>
<keyword evidence="3" id="KW-1185">Reference proteome</keyword>
<dbReference type="RefSeq" id="WP_135338947.1">
    <property type="nucleotide sequence ID" value="NZ_JBHLTX010000036.1"/>
</dbReference>
<dbReference type="Pfam" id="PF00583">
    <property type="entry name" value="Acetyltransf_1"/>
    <property type="match status" value="1"/>
</dbReference>
<evidence type="ECO:0000259" key="1">
    <source>
        <dbReference type="Pfam" id="PF00583"/>
    </source>
</evidence>
<protein>
    <submittedName>
        <fullName evidence="2">GNAT family N-acetyltransferase</fullName>
    </submittedName>
</protein>
<sequence length="205" mass="22815">MPQQITVARHEHVGELSAVLARAFHEDPVMSWIFPDPEVRRRALPKVFSTMLRHQHLRHGASEFTTDGSGRITGGALWDPPGHWKEPAWRELLALPSYIRASGRGSARAAAFMGAMQKIHPAEPHWYLSIVGTDPDPRVRGQGSGTALLRSRLDRCDEAGLPAYLESTNPVNVTYYERFGFTVVQEVTAPRGGPVISTMWRKPDA</sequence>
<dbReference type="OrthoDB" id="7057833at2"/>
<keyword evidence="2" id="KW-0808">Transferase</keyword>
<dbReference type="SUPFAM" id="SSF55729">
    <property type="entry name" value="Acyl-CoA N-acyltransferases (Nat)"/>
    <property type="match status" value="1"/>
</dbReference>
<gene>
    <name evidence="2" type="ORF">E4099_11740</name>
</gene>
<dbReference type="Gene3D" id="3.40.630.30">
    <property type="match status" value="1"/>
</dbReference>
<comment type="caution">
    <text evidence="2">The sequence shown here is derived from an EMBL/GenBank/DDBJ whole genome shotgun (WGS) entry which is preliminary data.</text>
</comment>
<feature type="domain" description="N-acetyltransferase" evidence="1">
    <location>
        <begin position="112"/>
        <end position="181"/>
    </location>
</feature>